<dbReference type="WBParaSite" id="OFLC_0001516901-mRNA-1">
    <property type="protein sequence ID" value="OFLC_0001516901-mRNA-1"/>
    <property type="gene ID" value="OFLC_0001516901"/>
</dbReference>
<protein>
    <submittedName>
        <fullName evidence="3">Glycosyltransferase</fullName>
    </submittedName>
</protein>
<name>A0A183I5Z6_9BILA</name>
<evidence type="ECO:0000313" key="1">
    <source>
        <dbReference type="EMBL" id="VDP20632.1"/>
    </source>
</evidence>
<reference evidence="1 2" key="2">
    <citation type="submission" date="2018-11" db="EMBL/GenBank/DDBJ databases">
        <authorList>
            <consortium name="Pathogen Informatics"/>
        </authorList>
    </citation>
    <scope>NUCLEOTIDE SEQUENCE [LARGE SCALE GENOMIC DNA]</scope>
</reference>
<keyword evidence="2" id="KW-1185">Reference proteome</keyword>
<accession>A0A183I5Z6</accession>
<evidence type="ECO:0000313" key="3">
    <source>
        <dbReference type="WBParaSite" id="OFLC_0001516901-mRNA-1"/>
    </source>
</evidence>
<evidence type="ECO:0000313" key="2">
    <source>
        <dbReference type="Proteomes" id="UP000267606"/>
    </source>
</evidence>
<dbReference type="EMBL" id="UZAJ01041695">
    <property type="protein sequence ID" value="VDP20632.1"/>
    <property type="molecule type" value="Genomic_DNA"/>
</dbReference>
<reference evidence="3" key="1">
    <citation type="submission" date="2016-06" db="UniProtKB">
        <authorList>
            <consortium name="WormBaseParasite"/>
        </authorList>
    </citation>
    <scope>IDENTIFICATION</scope>
</reference>
<organism evidence="3">
    <name type="scientific">Onchocerca flexuosa</name>
    <dbReference type="NCBI Taxonomy" id="387005"/>
    <lineage>
        <taxon>Eukaryota</taxon>
        <taxon>Metazoa</taxon>
        <taxon>Ecdysozoa</taxon>
        <taxon>Nematoda</taxon>
        <taxon>Chromadorea</taxon>
        <taxon>Rhabditida</taxon>
        <taxon>Spirurina</taxon>
        <taxon>Spiruromorpha</taxon>
        <taxon>Filarioidea</taxon>
        <taxon>Onchocercidae</taxon>
        <taxon>Onchocerca</taxon>
    </lineage>
</organism>
<gene>
    <name evidence="1" type="ORF">OFLC_LOCUS15159</name>
</gene>
<sequence length="36" mass="4211">MRFGFVHVLDMGIVHGVRLYMLIQRHIPDQKLISSC</sequence>
<dbReference type="Proteomes" id="UP000267606">
    <property type="component" value="Unassembled WGS sequence"/>
</dbReference>
<proteinExistence type="predicted"/>
<dbReference type="AlphaFoldDB" id="A0A183I5Z6"/>